<feature type="region of interest" description="Disordered" evidence="4">
    <location>
        <begin position="342"/>
        <end position="404"/>
    </location>
</feature>
<feature type="region of interest" description="Disordered" evidence="4">
    <location>
        <begin position="1"/>
        <end position="314"/>
    </location>
</feature>
<evidence type="ECO:0000313" key="6">
    <source>
        <dbReference type="EMBL" id="EGT58021.1"/>
    </source>
</evidence>
<evidence type="ECO:0000256" key="2">
    <source>
        <dbReference type="PROSITE-ProRule" id="PRU00108"/>
    </source>
</evidence>
<feature type="compositionally biased region" description="Acidic residues" evidence="4">
    <location>
        <begin position="501"/>
        <end position="536"/>
    </location>
</feature>
<dbReference type="AlphaFoldDB" id="G0MGY9"/>
<feature type="region of interest" description="Disordered" evidence="4">
    <location>
        <begin position="471"/>
        <end position="562"/>
    </location>
</feature>
<keyword evidence="2 3" id="KW-0539">Nucleus</keyword>
<feature type="compositionally biased region" description="Basic residues" evidence="4">
    <location>
        <begin position="136"/>
        <end position="155"/>
    </location>
</feature>
<feature type="compositionally biased region" description="Basic and acidic residues" evidence="4">
    <location>
        <begin position="268"/>
        <end position="287"/>
    </location>
</feature>
<gene>
    <name evidence="6" type="ORF">CAEBREN_29833</name>
</gene>
<dbReference type="GO" id="GO:0003677">
    <property type="term" value="F:DNA binding"/>
    <property type="evidence" value="ECO:0007669"/>
    <property type="project" value="UniProtKB-UniRule"/>
</dbReference>
<evidence type="ECO:0000256" key="1">
    <source>
        <dbReference type="ARBA" id="ARBA00004123"/>
    </source>
</evidence>
<feature type="compositionally biased region" description="Acidic residues" evidence="4">
    <location>
        <begin position="54"/>
        <end position="68"/>
    </location>
</feature>
<keyword evidence="2 3" id="KW-0238">DNA-binding</keyword>
<name>G0MGY9_CAEBE</name>
<feature type="domain" description="Homeobox" evidence="5">
    <location>
        <begin position="403"/>
        <end position="463"/>
    </location>
</feature>
<dbReference type="CDD" id="cd00086">
    <property type="entry name" value="homeodomain"/>
    <property type="match status" value="1"/>
</dbReference>
<keyword evidence="7" id="KW-1185">Reference proteome</keyword>
<proteinExistence type="predicted"/>
<feature type="DNA-binding region" description="Homeobox" evidence="2">
    <location>
        <begin position="405"/>
        <end position="464"/>
    </location>
</feature>
<dbReference type="Proteomes" id="UP000008068">
    <property type="component" value="Unassembled WGS sequence"/>
</dbReference>
<dbReference type="InParanoid" id="G0MGY9"/>
<comment type="subcellular location">
    <subcellularLocation>
        <location evidence="1 2 3">Nucleus</location>
    </subcellularLocation>
</comment>
<dbReference type="InterPro" id="IPR009057">
    <property type="entry name" value="Homeodomain-like_sf"/>
</dbReference>
<organism evidence="7">
    <name type="scientific">Caenorhabditis brenneri</name>
    <name type="common">Nematode worm</name>
    <dbReference type="NCBI Taxonomy" id="135651"/>
    <lineage>
        <taxon>Eukaryota</taxon>
        <taxon>Metazoa</taxon>
        <taxon>Ecdysozoa</taxon>
        <taxon>Nematoda</taxon>
        <taxon>Chromadorea</taxon>
        <taxon>Rhabditida</taxon>
        <taxon>Rhabditina</taxon>
        <taxon>Rhabditomorpha</taxon>
        <taxon>Rhabditoidea</taxon>
        <taxon>Rhabditidae</taxon>
        <taxon>Peloderinae</taxon>
        <taxon>Caenorhabditis</taxon>
    </lineage>
</organism>
<keyword evidence="2 3" id="KW-0371">Homeobox</keyword>
<feature type="compositionally biased region" description="Acidic residues" evidence="4">
    <location>
        <begin position="116"/>
        <end position="129"/>
    </location>
</feature>
<evidence type="ECO:0000256" key="3">
    <source>
        <dbReference type="RuleBase" id="RU000682"/>
    </source>
</evidence>
<dbReference type="GO" id="GO:0005634">
    <property type="term" value="C:nucleus"/>
    <property type="evidence" value="ECO:0007669"/>
    <property type="project" value="UniProtKB-SubCell"/>
</dbReference>
<reference evidence="7" key="1">
    <citation type="submission" date="2011-07" db="EMBL/GenBank/DDBJ databases">
        <authorList>
            <consortium name="Caenorhabditis brenneri Sequencing and Analysis Consortium"/>
            <person name="Wilson R.K."/>
        </authorList>
    </citation>
    <scope>NUCLEOTIDE SEQUENCE [LARGE SCALE GENOMIC DNA]</scope>
    <source>
        <strain evidence="7">PB2801</strain>
    </source>
</reference>
<evidence type="ECO:0000259" key="5">
    <source>
        <dbReference type="PROSITE" id="PS50071"/>
    </source>
</evidence>
<feature type="compositionally biased region" description="Basic and acidic residues" evidence="4">
    <location>
        <begin position="477"/>
        <end position="493"/>
    </location>
</feature>
<protein>
    <recommendedName>
        <fullName evidence="5">Homeobox domain-containing protein</fullName>
    </recommendedName>
</protein>
<dbReference type="Pfam" id="PF00046">
    <property type="entry name" value="Homeodomain"/>
    <property type="match status" value="1"/>
</dbReference>
<dbReference type="SUPFAM" id="SSF46689">
    <property type="entry name" value="Homeodomain-like"/>
    <property type="match status" value="1"/>
</dbReference>
<evidence type="ECO:0000313" key="7">
    <source>
        <dbReference type="Proteomes" id="UP000008068"/>
    </source>
</evidence>
<sequence>MSNQPSTSAAYYQQRRWTDNEESSSDDDDRGRMATSTREIPAKNDSAGGVDHSEESDENGSDNDEVEAPSERRGQGRPVKYGVKSCAQLQARSDGGQLAKKPKAKPGFFDGPPPGEETDNGEEEEDEESTTQPLIRSRKGRFAKKPKGRFAKKTKAPSPDASQSPARESDDSEDEELMQPPMKKKATVLTAEQAKNRKKLNDLNRKKTAQWNRTAKRVRPLNRYIQNRPPSPEMETDEEPKLPPPPPTEKQLAARLAANEKRRRKDRERKEKREQMLARKRETERMRRLFPSTFLRKPARGSIDGCPSTRTTDRTGYTTTWEQWKHVIWYDEEEKAKEWKRRVKENNKPIHKSKPRTGPPANKGIYAAESRKQLEKEEKNGFKTVTHRTKKKEETDSEEEDDQKLIKKSRYHSAKTLKILEDEFKNAQYLDEDTTRRLVRITKLKSRQISNWFANTRRKVQQKFKNGKIAELPKQMKALEEMNEERKERGEHLRMKKEKWESDDDSEDEEEDVDDEETQDDEEDVEEGEDDNEEDDGNRRNQMKKVIDHLSTEGYPVYPGWR</sequence>
<dbReference type="Gene3D" id="1.10.10.60">
    <property type="entry name" value="Homeodomain-like"/>
    <property type="match status" value="1"/>
</dbReference>
<dbReference type="HOGENOM" id="CLU_485044_0_0_1"/>
<dbReference type="PROSITE" id="PS50071">
    <property type="entry name" value="HOMEOBOX_2"/>
    <property type="match status" value="1"/>
</dbReference>
<dbReference type="InterPro" id="IPR001356">
    <property type="entry name" value="HD"/>
</dbReference>
<feature type="compositionally biased region" description="Basic residues" evidence="4">
    <location>
        <begin position="342"/>
        <end position="355"/>
    </location>
</feature>
<evidence type="ECO:0000256" key="4">
    <source>
        <dbReference type="SAM" id="MobiDB-lite"/>
    </source>
</evidence>
<accession>G0MGY9</accession>
<dbReference type="SMART" id="SM00389">
    <property type="entry name" value="HOX"/>
    <property type="match status" value="1"/>
</dbReference>
<dbReference type="EMBL" id="GL379794">
    <property type="protein sequence ID" value="EGT58021.1"/>
    <property type="molecule type" value="Genomic_DNA"/>
</dbReference>
<feature type="compositionally biased region" description="Polar residues" evidence="4">
    <location>
        <begin position="1"/>
        <end position="11"/>
    </location>
</feature>
<feature type="compositionally biased region" description="Basic and acidic residues" evidence="4">
    <location>
        <begin position="369"/>
        <end position="381"/>
    </location>
</feature>